<proteinExistence type="predicted"/>
<gene>
    <name evidence="1" type="ORF">DSO57_1015726</name>
</gene>
<reference evidence="1" key="1">
    <citation type="submission" date="2022-04" db="EMBL/GenBank/DDBJ databases">
        <title>Genome of the entomopathogenic fungus Entomophthora muscae.</title>
        <authorList>
            <person name="Elya C."/>
            <person name="Lovett B.R."/>
            <person name="Lee E."/>
            <person name="Macias A.M."/>
            <person name="Hajek A.E."/>
            <person name="De Bivort B.L."/>
            <person name="Kasson M.T."/>
            <person name="De Fine Licht H.H."/>
            <person name="Stajich J.E."/>
        </authorList>
    </citation>
    <scope>NUCLEOTIDE SEQUENCE</scope>
    <source>
        <strain evidence="1">Berkeley</strain>
    </source>
</reference>
<protein>
    <submittedName>
        <fullName evidence="1">Uncharacterized protein</fullName>
    </submittedName>
</protein>
<organism evidence="1 2">
    <name type="scientific">Entomophthora muscae</name>
    <dbReference type="NCBI Taxonomy" id="34485"/>
    <lineage>
        <taxon>Eukaryota</taxon>
        <taxon>Fungi</taxon>
        <taxon>Fungi incertae sedis</taxon>
        <taxon>Zoopagomycota</taxon>
        <taxon>Entomophthoromycotina</taxon>
        <taxon>Entomophthoromycetes</taxon>
        <taxon>Entomophthorales</taxon>
        <taxon>Entomophthoraceae</taxon>
        <taxon>Entomophthora</taxon>
    </lineage>
</organism>
<dbReference type="Proteomes" id="UP001165960">
    <property type="component" value="Unassembled WGS sequence"/>
</dbReference>
<evidence type="ECO:0000313" key="1">
    <source>
        <dbReference type="EMBL" id="KAJ9054342.1"/>
    </source>
</evidence>
<comment type="caution">
    <text evidence="1">The sequence shown here is derived from an EMBL/GenBank/DDBJ whole genome shotgun (WGS) entry which is preliminary data.</text>
</comment>
<dbReference type="EMBL" id="QTSX02006452">
    <property type="protein sequence ID" value="KAJ9054342.1"/>
    <property type="molecule type" value="Genomic_DNA"/>
</dbReference>
<accession>A0ACC2RWE9</accession>
<keyword evidence="2" id="KW-1185">Reference proteome</keyword>
<name>A0ACC2RWE9_9FUNG</name>
<evidence type="ECO:0000313" key="2">
    <source>
        <dbReference type="Proteomes" id="UP001165960"/>
    </source>
</evidence>
<sequence>MSKIKLIVALGLAVSAERPDAIISRLAALIYDGTELACMGFIRDSNSLIAPASCLASIKKASFRQAINNSQSEKINHILPDTRRTSTRHFTFNKALASTSTIKGAIAELESLYPGGGNINPEVVSVDKSLELQVHHFTLADYSTCSSLMYTQGYSAKRFPDDIFCAESNTSTPDIVVGAPAFLPPLKPTDDYFVAGIYVGSLCHNGHNYYFFTSVFDLVKHWQ</sequence>